<keyword evidence="2" id="KW-0732">Signal</keyword>
<comment type="caution">
    <text evidence="3">The sequence shown here is derived from an EMBL/GenBank/DDBJ whole genome shotgun (WGS) entry which is preliminary data.</text>
</comment>
<dbReference type="AlphaFoldDB" id="A0A3E3I4R9"/>
<dbReference type="GeneID" id="97987554"/>
<feature type="region of interest" description="Disordered" evidence="1">
    <location>
        <begin position="32"/>
        <end position="108"/>
    </location>
</feature>
<feature type="compositionally biased region" description="Polar residues" evidence="1">
    <location>
        <begin position="70"/>
        <end position="80"/>
    </location>
</feature>
<evidence type="ECO:0000313" key="4">
    <source>
        <dbReference type="Proteomes" id="UP000260812"/>
    </source>
</evidence>
<organism evidence="3 4">
    <name type="scientific">Eisenbergiella massiliensis</name>
    <dbReference type="NCBI Taxonomy" id="1720294"/>
    <lineage>
        <taxon>Bacteria</taxon>
        <taxon>Bacillati</taxon>
        <taxon>Bacillota</taxon>
        <taxon>Clostridia</taxon>
        <taxon>Lachnospirales</taxon>
        <taxon>Lachnospiraceae</taxon>
        <taxon>Eisenbergiella</taxon>
    </lineage>
</organism>
<gene>
    <name evidence="3" type="ORF">DXC51_11875</name>
</gene>
<dbReference type="RefSeq" id="WP_117544654.1">
    <property type="nucleotide sequence ID" value="NZ_QVLV01000007.1"/>
</dbReference>
<accession>A0A3E3I4R9</accession>
<dbReference type="EMBL" id="QVLV01000007">
    <property type="protein sequence ID" value="RGE60287.1"/>
    <property type="molecule type" value="Genomic_DNA"/>
</dbReference>
<feature type="signal peptide" evidence="2">
    <location>
        <begin position="1"/>
        <end position="27"/>
    </location>
</feature>
<dbReference type="Proteomes" id="UP000260812">
    <property type="component" value="Unassembled WGS sequence"/>
</dbReference>
<reference evidence="3" key="1">
    <citation type="submission" date="2018-08" db="EMBL/GenBank/DDBJ databases">
        <title>A genome reference for cultivated species of the human gut microbiota.</title>
        <authorList>
            <person name="Zou Y."/>
            <person name="Xue W."/>
            <person name="Luo G."/>
        </authorList>
    </citation>
    <scope>NUCLEOTIDE SEQUENCE [LARGE SCALE GENOMIC DNA]</scope>
    <source>
        <strain evidence="3">TF05-5AC</strain>
    </source>
</reference>
<dbReference type="PROSITE" id="PS51257">
    <property type="entry name" value="PROKAR_LIPOPROTEIN"/>
    <property type="match status" value="1"/>
</dbReference>
<feature type="chain" id="PRO_5017704458" evidence="2">
    <location>
        <begin position="28"/>
        <end position="376"/>
    </location>
</feature>
<evidence type="ECO:0000256" key="2">
    <source>
        <dbReference type="SAM" id="SignalP"/>
    </source>
</evidence>
<feature type="compositionally biased region" description="Low complexity" evidence="1">
    <location>
        <begin position="52"/>
        <end position="67"/>
    </location>
</feature>
<name>A0A3E3I4R9_9FIRM</name>
<keyword evidence="4" id="KW-1185">Reference proteome</keyword>
<proteinExistence type="predicted"/>
<evidence type="ECO:0000313" key="3">
    <source>
        <dbReference type="EMBL" id="RGE60287.1"/>
    </source>
</evidence>
<evidence type="ECO:0000256" key="1">
    <source>
        <dbReference type="SAM" id="MobiDB-lite"/>
    </source>
</evidence>
<feature type="compositionally biased region" description="Polar residues" evidence="1">
    <location>
        <begin position="35"/>
        <end position="50"/>
    </location>
</feature>
<protein>
    <submittedName>
        <fullName evidence="3">Uncharacterized protein</fullName>
    </submittedName>
</protein>
<feature type="compositionally biased region" description="Low complexity" evidence="1">
    <location>
        <begin position="81"/>
        <end position="93"/>
    </location>
</feature>
<sequence length="376" mass="40043">MIKKQMTNILLTAALCILTASVLTGCAANGKNDASGVQESPSASQGQTENPAAGNTAAADTGNTADGKSPSGTGASSDNNSSAGTSPAASSSSDGTEASLEGQEGGADAKVIESQTFSGVSLGGYENVQFTTREITENGRTRVEYSLVSDGNTIYTFPDAYDYWLFASEVNFIAFRDVNGDGQKDVITSEQYITGAGEGGAVPFSMTRIYLNQGSEFLFAEGLSVSIGNSLDASRPEEYTIENILAILEEPVYCNFGSGGWTRGEIESFAFLVKNDVLNDNRKALSQKINYPLNLVRNGEQLLISSPEEFLASYNDILNLQVIYDVEGSETEDLFWNQDGVMLGTGAIWFGKMQDGSIKIYAIPAEVQYCNPLDVD</sequence>